<dbReference type="EMBL" id="AAZO01005348">
    <property type="status" value="NOT_ANNOTATED_CDS"/>
    <property type="molecule type" value="Genomic_DNA"/>
</dbReference>
<dbReference type="OMA" id="WLTEIAM"/>
<dbReference type="AlphaFoldDB" id="E0VTU5"/>
<dbReference type="SMART" id="SM00504">
    <property type="entry name" value="Ubox"/>
    <property type="match status" value="1"/>
</dbReference>
<sequence>MWGKADSLENNPFASLFPSLEEARKYSRKVSIQHMNENKNLVEKTTEHEPSTSKYNDLKHKKNDKCNNEISISEEKNNVAQKFTRKERINDAAEYIFGITLNKNTDKTLVLIEEFASCENSLIELSNLDQILFERLLLQNPVQNLLNPPINGVIDGPTVLVEVITYLVEAFKKLCKALQMSKYEIIKNEIGEMQMLILRNSATALRQPELYENQNLNSQVLQIFYENVGLNKEDLFLPFLNGIVEEIIKDEDNPSEVILTTFTPIFDFVHKKIANSNLINFEHAVIFSFLQTMASIKYLAEALIRHSTPKSQTPGSVYSDTLLGAIFCLSCLPKVNDGPYEFFDSPTKSVEDAVWTSLNCICDNLHQLFLMLLKVSTESKHNTMQWIADCLHSNADRGKLHMFEEDQALGESRSSNVSDGFMLNFSAVLLRLCQPFITVYNGVKILKIDPTYCAAKINNEEEAQQKNCHMHNLHSETCLIPAEEGQTRPTSDSFNFITECYFMAQKSLDLGFRICAEKVNVLYGELAKIQQAYNDAVATRGANHEVTEHIQERMQALMSRFLSLRAALIEPKTLDLLSKLHASSANWLIQILLSNKDESSSTCSLSDMKPLEIPLPEEIPETLKCVPEFILLNLTCYLSFIRRYNRKALEENGFGWLEPILSVIIIFMGSAKRISNPHLRAGLAESMEALLPNNNDEDMIATPTNSLGTIYREQLFKQHPLKKLFIPSLLNVFVSIEMTGQNVQFQEKFNYRRPMYVIMDYLWLNEEHRDCFKSLALEAEKNMEAVTPPLFLRFVNLLINDAVFLLDEALSNMAQLKTMQAARESGEWAKLSFQERLQNESFFHQAGMHAKFDNILGRWTIHTLEYLTSEITSIFLHPVMVDRVAAMLNYFLQHLVGPNKKNFKVKDKEEYKFKPDVFVMDICKIYVHLYHSDEFCLAVSQDGRSYNKDLFCQAEDVLARIGGGALISDLQLVDLKVAEMASRQIEEEEMLPDAPEEFLDPIMSTIMKDPVILPSSLKVVDRTTIARHLLSDESDPFNRSPLTLDKVKTHTELREKINDWVEKRRKIIKDKKLSSSENPQTN</sequence>
<keyword evidence="6" id="KW-0963">Cytoplasm</keyword>
<dbReference type="GO" id="GO:0036503">
    <property type="term" value="P:ERAD pathway"/>
    <property type="evidence" value="ECO:0007669"/>
    <property type="project" value="InterPro"/>
</dbReference>
<comment type="function">
    <text evidence="10">Ubiquitin-protein ligase that probably functions as an E3 ligase in conjunction with specific E1 and E2 ligases. May also function as an E4 ligase mediating the assembly of polyubiquitin chains on substrates ubiquitinated by another E3 ubiquitin ligase. Mediates 'Lys-48'-linked polyubiquitination of substrates.</text>
</comment>
<dbReference type="GO" id="GO:0000151">
    <property type="term" value="C:ubiquitin ligase complex"/>
    <property type="evidence" value="ECO:0007669"/>
    <property type="project" value="InterPro"/>
</dbReference>
<evidence type="ECO:0000256" key="7">
    <source>
        <dbReference type="ARBA" id="ARBA00022679"/>
    </source>
</evidence>
<dbReference type="Pfam" id="PF04564">
    <property type="entry name" value="U-box"/>
    <property type="match status" value="1"/>
</dbReference>
<evidence type="ECO:0000256" key="8">
    <source>
        <dbReference type="ARBA" id="ARBA00022786"/>
    </source>
</evidence>
<dbReference type="InterPro" id="IPR019474">
    <property type="entry name" value="Ub_conjug_fac_E4_core"/>
</dbReference>
<accession>E0VTU5</accession>
<dbReference type="Gene3D" id="3.30.40.10">
    <property type="entry name" value="Zinc/RING finger domain, C3HC4 (zinc finger)"/>
    <property type="match status" value="1"/>
</dbReference>
<dbReference type="CDD" id="cd16657">
    <property type="entry name" value="RING-Ubox_UBE4A"/>
    <property type="match status" value="1"/>
</dbReference>
<dbReference type="Pfam" id="PF10408">
    <property type="entry name" value="Ufd2P_core"/>
    <property type="match status" value="1"/>
</dbReference>
<name>E0VTU5_PEDHC</name>
<reference evidence="14" key="2">
    <citation type="submission" date="2007-04" db="EMBL/GenBank/DDBJ databases">
        <title>The genome of the human body louse.</title>
        <authorList>
            <consortium name="The Human Body Louse Genome Consortium"/>
            <person name="Kirkness E."/>
            <person name="Walenz B."/>
            <person name="Hass B."/>
            <person name="Bruggner R."/>
            <person name="Strausberg R."/>
        </authorList>
    </citation>
    <scope>NUCLEOTIDE SEQUENCE</scope>
    <source>
        <strain evidence="14">USDA</strain>
    </source>
</reference>
<dbReference type="FunCoup" id="E0VTU5">
    <property type="interactions" value="2458"/>
</dbReference>
<dbReference type="RefSeq" id="XP_002429539.1">
    <property type="nucleotide sequence ID" value="XM_002429494.1"/>
</dbReference>
<dbReference type="SUPFAM" id="SSF57850">
    <property type="entry name" value="RING/U-box"/>
    <property type="match status" value="1"/>
</dbReference>
<reference evidence="15" key="3">
    <citation type="submission" date="2021-02" db="UniProtKB">
        <authorList>
            <consortium name="EnsemblMetazoa"/>
        </authorList>
    </citation>
    <scope>IDENTIFICATION</scope>
    <source>
        <strain evidence="15">USDA</strain>
    </source>
</reference>
<proteinExistence type="inferred from homology"/>
<dbReference type="VEuPathDB" id="VectorBase:PHUM438080"/>
<dbReference type="EnsemblMetazoa" id="PHUM438080-RA">
    <property type="protein sequence ID" value="PHUM438080-PA"/>
    <property type="gene ID" value="PHUM438080"/>
</dbReference>
<dbReference type="Proteomes" id="UP000009046">
    <property type="component" value="Unassembled WGS sequence"/>
</dbReference>
<keyword evidence="8" id="KW-0833">Ubl conjugation pathway</keyword>
<dbReference type="InterPro" id="IPR003613">
    <property type="entry name" value="Ubox_domain"/>
</dbReference>
<dbReference type="PANTHER" id="PTHR13931">
    <property type="entry name" value="UBIQUITINATION FACTOR E4"/>
    <property type="match status" value="1"/>
</dbReference>
<comment type="pathway">
    <text evidence="3">Protein modification; protein ubiquitination.</text>
</comment>
<feature type="compositionally biased region" description="Basic and acidic residues" evidence="12">
    <location>
        <begin position="37"/>
        <end position="51"/>
    </location>
</feature>
<keyword evidence="7" id="KW-0808">Transferase</keyword>
<evidence type="ECO:0000256" key="12">
    <source>
        <dbReference type="SAM" id="MobiDB-lite"/>
    </source>
</evidence>
<gene>
    <name evidence="15" type="primary">8230608</name>
    <name evidence="14" type="ORF">Phum_PHUM438080</name>
</gene>
<dbReference type="UniPathway" id="UPA00143"/>
<dbReference type="STRING" id="121224.E0VTU5"/>
<dbReference type="GO" id="GO:0005737">
    <property type="term" value="C:cytoplasm"/>
    <property type="evidence" value="ECO:0007669"/>
    <property type="project" value="UniProtKB-SubCell"/>
</dbReference>
<dbReference type="EC" id="2.3.2.27" evidence="5"/>
<evidence type="ECO:0000313" key="14">
    <source>
        <dbReference type="EMBL" id="EEB16801.1"/>
    </source>
</evidence>
<dbReference type="GO" id="GO:0006511">
    <property type="term" value="P:ubiquitin-dependent protein catabolic process"/>
    <property type="evidence" value="ECO:0007669"/>
    <property type="project" value="InterPro"/>
</dbReference>
<feature type="region of interest" description="Disordered" evidence="12">
    <location>
        <begin position="37"/>
        <end position="61"/>
    </location>
</feature>
<evidence type="ECO:0000259" key="13">
    <source>
        <dbReference type="PROSITE" id="PS51698"/>
    </source>
</evidence>
<evidence type="ECO:0000256" key="9">
    <source>
        <dbReference type="ARBA" id="ARBA00022990"/>
    </source>
</evidence>
<protein>
    <recommendedName>
        <fullName evidence="11">Ubiquitin conjugation factor E4 A</fullName>
        <ecNumber evidence="5">2.3.2.27</ecNumber>
    </recommendedName>
</protein>
<evidence type="ECO:0000256" key="6">
    <source>
        <dbReference type="ARBA" id="ARBA00022490"/>
    </source>
</evidence>
<dbReference type="CTD" id="8230608"/>
<comment type="similarity">
    <text evidence="4">Belongs to the ubiquitin conjugation factor E4 family.</text>
</comment>
<feature type="domain" description="U-box" evidence="13">
    <location>
        <begin position="993"/>
        <end position="1067"/>
    </location>
</feature>
<dbReference type="GO" id="GO:0000209">
    <property type="term" value="P:protein polyubiquitination"/>
    <property type="evidence" value="ECO:0007669"/>
    <property type="project" value="TreeGrafter"/>
</dbReference>
<evidence type="ECO:0000256" key="2">
    <source>
        <dbReference type="ARBA" id="ARBA00004496"/>
    </source>
</evidence>
<evidence type="ECO:0000313" key="15">
    <source>
        <dbReference type="EnsemblMetazoa" id="PHUM438080-PA"/>
    </source>
</evidence>
<evidence type="ECO:0000256" key="10">
    <source>
        <dbReference type="ARBA" id="ARBA00037624"/>
    </source>
</evidence>
<dbReference type="eggNOG" id="KOG2042">
    <property type="taxonomic scope" value="Eukaryota"/>
</dbReference>
<dbReference type="GeneID" id="8230608"/>
<keyword evidence="16" id="KW-1185">Reference proteome</keyword>
<evidence type="ECO:0000256" key="11">
    <source>
        <dbReference type="ARBA" id="ARBA00040077"/>
    </source>
</evidence>
<dbReference type="EMBL" id="DS235773">
    <property type="protein sequence ID" value="EEB16801.1"/>
    <property type="molecule type" value="Genomic_DNA"/>
</dbReference>
<keyword evidence="9" id="KW-0007">Acetylation</keyword>
<evidence type="ECO:0000313" key="16">
    <source>
        <dbReference type="Proteomes" id="UP000009046"/>
    </source>
</evidence>
<evidence type="ECO:0000256" key="4">
    <source>
        <dbReference type="ARBA" id="ARBA00007434"/>
    </source>
</evidence>
<dbReference type="OrthoDB" id="20295at2759"/>
<evidence type="ECO:0000256" key="3">
    <source>
        <dbReference type="ARBA" id="ARBA00004906"/>
    </source>
</evidence>
<evidence type="ECO:0000256" key="1">
    <source>
        <dbReference type="ARBA" id="ARBA00000900"/>
    </source>
</evidence>
<dbReference type="PANTHER" id="PTHR13931:SF16">
    <property type="entry name" value="UBIQUITIN CONJUGATION FACTOR E4 A"/>
    <property type="match status" value="1"/>
</dbReference>
<reference evidence="14" key="1">
    <citation type="submission" date="2007-04" db="EMBL/GenBank/DDBJ databases">
        <title>Annotation of Pediculus humanus corporis strain USDA.</title>
        <authorList>
            <person name="Kirkness E."/>
            <person name="Hannick L."/>
            <person name="Hass B."/>
            <person name="Bruggner R."/>
            <person name="Lawson D."/>
            <person name="Bidwell S."/>
            <person name="Joardar V."/>
            <person name="Caler E."/>
            <person name="Walenz B."/>
            <person name="Inman J."/>
            <person name="Schobel S."/>
            <person name="Galinsky K."/>
            <person name="Amedeo P."/>
            <person name="Strausberg R."/>
        </authorList>
    </citation>
    <scope>NUCLEOTIDE SEQUENCE</scope>
    <source>
        <strain evidence="14">USDA</strain>
    </source>
</reference>
<dbReference type="InterPro" id="IPR013083">
    <property type="entry name" value="Znf_RING/FYVE/PHD"/>
</dbReference>
<dbReference type="GO" id="GO:0034450">
    <property type="term" value="F:ubiquitin-ubiquitin ligase activity"/>
    <property type="evidence" value="ECO:0007669"/>
    <property type="project" value="InterPro"/>
</dbReference>
<dbReference type="InParanoid" id="E0VTU5"/>
<comment type="catalytic activity">
    <reaction evidence="1">
        <text>S-ubiquitinyl-[E2 ubiquitin-conjugating enzyme]-L-cysteine + [acceptor protein]-L-lysine = [E2 ubiquitin-conjugating enzyme]-L-cysteine + N(6)-ubiquitinyl-[acceptor protein]-L-lysine.</text>
        <dbReference type="EC" id="2.3.2.27"/>
    </reaction>
</comment>
<organism>
    <name type="scientific">Pediculus humanus subsp. corporis</name>
    <name type="common">Body louse</name>
    <dbReference type="NCBI Taxonomy" id="121224"/>
    <lineage>
        <taxon>Eukaryota</taxon>
        <taxon>Metazoa</taxon>
        <taxon>Ecdysozoa</taxon>
        <taxon>Arthropoda</taxon>
        <taxon>Hexapoda</taxon>
        <taxon>Insecta</taxon>
        <taxon>Pterygota</taxon>
        <taxon>Neoptera</taxon>
        <taxon>Paraneoptera</taxon>
        <taxon>Psocodea</taxon>
        <taxon>Troctomorpha</taxon>
        <taxon>Phthiraptera</taxon>
        <taxon>Anoplura</taxon>
        <taxon>Pediculidae</taxon>
        <taxon>Pediculus</taxon>
    </lineage>
</organism>
<dbReference type="KEGG" id="phu:Phum_PHUM438080"/>
<dbReference type="GO" id="GO:0005634">
    <property type="term" value="C:nucleus"/>
    <property type="evidence" value="ECO:0007669"/>
    <property type="project" value="TreeGrafter"/>
</dbReference>
<dbReference type="FunFam" id="3.30.40.10:FF:000055">
    <property type="entry name" value="Ubiquitin conjugation factor e4 a"/>
    <property type="match status" value="1"/>
</dbReference>
<evidence type="ECO:0000256" key="5">
    <source>
        <dbReference type="ARBA" id="ARBA00012483"/>
    </source>
</evidence>
<dbReference type="InterPro" id="IPR045132">
    <property type="entry name" value="UBE4"/>
</dbReference>
<comment type="subcellular location">
    <subcellularLocation>
        <location evidence="2">Cytoplasm</location>
    </subcellularLocation>
</comment>
<dbReference type="PROSITE" id="PS51698">
    <property type="entry name" value="U_BOX"/>
    <property type="match status" value="1"/>
</dbReference>
<dbReference type="HOGENOM" id="CLU_003224_1_0_1"/>